<gene>
    <name evidence="2" type="ORF">SAMN05428963_102377</name>
</gene>
<dbReference type="STRING" id="1365950.SAMN05428963_102377"/>
<dbReference type="Proteomes" id="UP000190135">
    <property type="component" value="Unassembled WGS sequence"/>
</dbReference>
<dbReference type="EMBL" id="FUXL01000002">
    <property type="protein sequence ID" value="SJZ73038.1"/>
    <property type="molecule type" value="Genomic_DNA"/>
</dbReference>
<dbReference type="GO" id="GO:0016787">
    <property type="term" value="F:hydrolase activity"/>
    <property type="evidence" value="ECO:0007669"/>
    <property type="project" value="UniProtKB-KW"/>
</dbReference>
<dbReference type="RefSeq" id="WP_245318790.1">
    <property type="nucleotide sequence ID" value="NZ_FUXL01000002.1"/>
</dbReference>
<keyword evidence="3" id="KW-1185">Reference proteome</keyword>
<dbReference type="Gene3D" id="1.10.10.2520">
    <property type="entry name" value="Cell wall hydrolase SleB, domain 1"/>
    <property type="match status" value="1"/>
</dbReference>
<evidence type="ECO:0000259" key="1">
    <source>
        <dbReference type="Pfam" id="PF07486"/>
    </source>
</evidence>
<name>A0A1T4N2E5_9HYPH</name>
<dbReference type="AlphaFoldDB" id="A0A1T4N2E5"/>
<evidence type="ECO:0000313" key="3">
    <source>
        <dbReference type="Proteomes" id="UP000190135"/>
    </source>
</evidence>
<accession>A0A1T4N2E5</accession>
<sequence length="403" mass="43476">MSAIERHDRAASRGRSAPRSGRHWVAVSLLSLMLMPAMTTSAAFQDMASMLEGPAAAARWQTYFVPSPAGSLVKAELAFADSKINGSLPKGSGVRAGDGELLSVKTPRAAYESPDEARVSRTDKGRRVISSTASTPQKAFSTKSILERQSALSPLPIAGDAAVRLAFSPPSTRIEAVQVAMNFAPTVRGDGPAIPRGTPDNVMLASLRPAVTTGPTGSALAYAAPDSATATASLFEKILKEPQEPFVPPVDPSDHSWAATPLPASAFTEKEQACLASGVYFEARGESELGQAAVAQVILNRVRNPAYPSTICGVVYQNKDWRNRCQFSFACDGRRDRVRDDEAWEIAKRVADQVTKGEIWINDVGSATHYHATYVRPRWARAMEKVDKIGRHIFYRTFGGGWN</sequence>
<proteinExistence type="predicted"/>
<dbReference type="Pfam" id="PF07486">
    <property type="entry name" value="Hydrolase_2"/>
    <property type="match status" value="1"/>
</dbReference>
<organism evidence="2 3">
    <name type="scientific">Consotaella salsifontis</name>
    <dbReference type="NCBI Taxonomy" id="1365950"/>
    <lineage>
        <taxon>Bacteria</taxon>
        <taxon>Pseudomonadati</taxon>
        <taxon>Pseudomonadota</taxon>
        <taxon>Alphaproteobacteria</taxon>
        <taxon>Hyphomicrobiales</taxon>
        <taxon>Aurantimonadaceae</taxon>
        <taxon>Consotaella</taxon>
    </lineage>
</organism>
<protein>
    <submittedName>
        <fullName evidence="2">Cell wall hydrolase CwlJ, involved in spore germination</fullName>
    </submittedName>
</protein>
<keyword evidence="2" id="KW-0378">Hydrolase</keyword>
<dbReference type="InterPro" id="IPR011105">
    <property type="entry name" value="Cell_wall_hydrolase_SleB"/>
</dbReference>
<feature type="domain" description="Cell wall hydrolase SleB" evidence="1">
    <location>
        <begin position="285"/>
        <end position="395"/>
    </location>
</feature>
<dbReference type="InterPro" id="IPR042047">
    <property type="entry name" value="SleB_dom1"/>
</dbReference>
<reference evidence="2 3" key="1">
    <citation type="submission" date="2017-02" db="EMBL/GenBank/DDBJ databases">
        <authorList>
            <person name="Peterson S.W."/>
        </authorList>
    </citation>
    <scope>NUCLEOTIDE SEQUENCE [LARGE SCALE GENOMIC DNA]</scope>
    <source>
        <strain evidence="2 3">USBA 369</strain>
    </source>
</reference>
<evidence type="ECO:0000313" key="2">
    <source>
        <dbReference type="EMBL" id="SJZ73038.1"/>
    </source>
</evidence>